<evidence type="ECO:0000313" key="5">
    <source>
        <dbReference type="Proteomes" id="UP000000577"/>
    </source>
</evidence>
<gene>
    <name evidence="4" type="ordered locus">GSU1551</name>
</gene>
<reference evidence="4 5" key="1">
    <citation type="journal article" date="2003" name="Science">
        <title>Genome of Geobacter sulfurreducens: metal reduction in subsurface environments.</title>
        <authorList>
            <person name="Methe B.A."/>
            <person name="Nelson K.E."/>
            <person name="Eisen J.A."/>
            <person name="Paulsen I.T."/>
            <person name="Nelson W."/>
            <person name="Heidelberg J.F."/>
            <person name="Wu D."/>
            <person name="Wu M."/>
            <person name="Ward N."/>
            <person name="Beanan M.J."/>
            <person name="Dodson R.J."/>
            <person name="Madupu R."/>
            <person name="Brinkac L.M."/>
            <person name="Daugherty S.C."/>
            <person name="DeBoy R.T."/>
            <person name="Durkin A.S."/>
            <person name="Gwinn M."/>
            <person name="Kolonay J.F."/>
            <person name="Sullivan S.A."/>
            <person name="Haft D.H."/>
            <person name="Selengut J."/>
            <person name="Davidsen T.M."/>
            <person name="Zafar N."/>
            <person name="White O."/>
            <person name="Tran B."/>
            <person name="Romero C."/>
            <person name="Forberger H.A."/>
            <person name="Weidman J."/>
            <person name="Khouri H."/>
            <person name="Feldblyum T.V."/>
            <person name="Utterback T.R."/>
            <person name="Van Aken S.E."/>
            <person name="Lovley D.R."/>
            <person name="Fraser C.M."/>
        </authorList>
    </citation>
    <scope>NUCLEOTIDE SEQUENCE [LARGE SCALE GENOMIC DNA]</scope>
    <source>
        <strain evidence="5">ATCC 51573 / DSM 12127 / PCA</strain>
    </source>
</reference>
<evidence type="ECO:0000256" key="2">
    <source>
        <dbReference type="SAM" id="Phobius"/>
    </source>
</evidence>
<dbReference type="GO" id="GO:0016020">
    <property type="term" value="C:membrane"/>
    <property type="evidence" value="ECO:0007669"/>
    <property type="project" value="InterPro"/>
</dbReference>
<evidence type="ECO:0000259" key="3">
    <source>
        <dbReference type="PROSITE" id="PS50885"/>
    </source>
</evidence>
<dbReference type="CDD" id="cd06225">
    <property type="entry name" value="HAMP"/>
    <property type="match status" value="1"/>
</dbReference>
<keyword evidence="5" id="KW-1185">Reference proteome</keyword>
<keyword evidence="2" id="KW-0812">Transmembrane</keyword>
<reference evidence="4 5" key="2">
    <citation type="journal article" date="2012" name="BMC Genomics">
        <title>Comparative genomic analysis of Geobacter sulfurreducens KN400, a strain with enhanced capacity for extracellular electron transfer and electricity production.</title>
        <authorList>
            <person name="Butler J.E."/>
            <person name="Young N.D."/>
            <person name="Aklujkar M."/>
            <person name="Lovley D.R."/>
        </authorList>
    </citation>
    <scope>NUCLEOTIDE SEQUENCE [LARGE SCALE GENOMIC DNA]</scope>
    <source>
        <strain evidence="5">ATCC 51573 / DSM 12127 / PCA</strain>
    </source>
</reference>
<keyword evidence="2" id="KW-0472">Membrane</keyword>
<dbReference type="SMART" id="SM00304">
    <property type="entry name" value="HAMP"/>
    <property type="match status" value="1"/>
</dbReference>
<dbReference type="Gene3D" id="3.30.450.20">
    <property type="entry name" value="PAS domain"/>
    <property type="match status" value="1"/>
</dbReference>
<organism evidence="4 5">
    <name type="scientific">Geobacter sulfurreducens (strain ATCC 51573 / DSM 12127 / PCA)</name>
    <dbReference type="NCBI Taxonomy" id="243231"/>
    <lineage>
        <taxon>Bacteria</taxon>
        <taxon>Pseudomonadati</taxon>
        <taxon>Thermodesulfobacteriota</taxon>
        <taxon>Desulfuromonadia</taxon>
        <taxon>Geobacterales</taxon>
        <taxon>Geobacteraceae</taxon>
        <taxon>Geobacter</taxon>
    </lineage>
</organism>
<dbReference type="Gene3D" id="3.60.40.10">
    <property type="entry name" value="PPM-type phosphatase domain"/>
    <property type="match status" value="1"/>
</dbReference>
<dbReference type="HOGENOM" id="CLU_026432_0_0_7"/>
<dbReference type="Pfam" id="PF07228">
    <property type="entry name" value="SpoIIE"/>
    <property type="match status" value="1"/>
</dbReference>
<dbReference type="SUPFAM" id="SSF158472">
    <property type="entry name" value="HAMP domain-like"/>
    <property type="match status" value="1"/>
</dbReference>
<dbReference type="InterPro" id="IPR052016">
    <property type="entry name" value="Bact_Sigma-Reg"/>
</dbReference>
<feature type="transmembrane region" description="Helical" evidence="2">
    <location>
        <begin position="12"/>
        <end position="31"/>
    </location>
</feature>
<keyword evidence="2" id="KW-1133">Transmembrane helix</keyword>
<feature type="domain" description="HAMP" evidence="3">
    <location>
        <begin position="337"/>
        <end position="389"/>
    </location>
</feature>
<dbReference type="eggNOG" id="COG2208">
    <property type="taxonomic scope" value="Bacteria"/>
</dbReference>
<dbReference type="EnsemblBacteria" id="AAR34925">
    <property type="protein sequence ID" value="AAR34925"/>
    <property type="gene ID" value="GSU1551"/>
</dbReference>
<dbReference type="EMBL" id="AE017180">
    <property type="protein sequence ID" value="AAR34925.1"/>
    <property type="molecule type" value="Genomic_DNA"/>
</dbReference>
<dbReference type="PROSITE" id="PS50885">
    <property type="entry name" value="HAMP"/>
    <property type="match status" value="1"/>
</dbReference>
<dbReference type="KEGG" id="gsu:GSU1551"/>
<dbReference type="PANTHER" id="PTHR43156:SF9">
    <property type="entry name" value="HAMP DOMAIN-CONTAINING PROTEIN"/>
    <property type="match status" value="1"/>
</dbReference>
<dbReference type="Pfam" id="PF00672">
    <property type="entry name" value="HAMP"/>
    <property type="match status" value="1"/>
</dbReference>
<dbReference type="Proteomes" id="UP000000577">
    <property type="component" value="Chromosome"/>
</dbReference>
<dbReference type="InterPro" id="IPR003660">
    <property type="entry name" value="HAMP_dom"/>
</dbReference>
<keyword evidence="1" id="KW-0378">Hydrolase</keyword>
<dbReference type="eggNOG" id="COG4192">
    <property type="taxonomic scope" value="Bacteria"/>
</dbReference>
<protein>
    <submittedName>
        <fullName evidence="4">HAMP and SpoIIE domain protein</fullName>
    </submittedName>
</protein>
<dbReference type="SMART" id="SM00331">
    <property type="entry name" value="PP2C_SIG"/>
    <property type="match status" value="1"/>
</dbReference>
<sequence length="661" mass="73406">MSMQVTSLKAKFISVIVLISLAVGGLTLFAFDTSTSGIIDDLALRFATKEALLEKNKVISVIEREVALARMMARDVTLRHWASDEGNRELQRAAFAELENYRTLYRDKSFFIALAASNHYYVYDKRNGHGRVEMVTLDGSKPHDRWFFEGLRSIDDYALNLDYNATLQEIKVWFNAAMTDGSGRKIGICGGGITISDFLNQVVHTRQKGLSTILMDRAGVVQAHEDRKVVEHNANTRDVDRKITIFTLMGDPAREAQVRGAIESLAAGRSEVEAFPVRFGGKSYLMAISFLEGMGWFNVVLVDVSRVISMKQFLPIIAVMSLSLLLGILAIGFLINRMVLTPLGRLSAASREIAAGRYDISLPVTGRDELGELTGSFNAMSAMVLDHTTNLEARVRERTDELSAANRLLEDSQRRIMESITYARMIQTSILPDRESLERCLGDHFILYRPKEPVGGDFYYLREFPDHFLLAVIDCTGHGIPGAFMTMTVNAVLNHVVDVCCNDDPSRILAELNRVLRNTLHLRDVDAGLDIALCMVERRAGRLTFAGAGLPLVLVSGGEVREVRGDHQRVGYKGSRIDYRYTNHVLTPAAGDSCYLTTDGLLDEPGGVKGYGFGSERLRMILADHAHLAMPAQAEAVEAALDAYRGDHRQRDDITLAGFRF</sequence>
<dbReference type="Gene3D" id="6.10.340.10">
    <property type="match status" value="1"/>
</dbReference>
<dbReference type="PANTHER" id="PTHR43156">
    <property type="entry name" value="STAGE II SPORULATION PROTEIN E-RELATED"/>
    <property type="match status" value="1"/>
</dbReference>
<dbReference type="STRING" id="243231.GSU1551"/>
<dbReference type="GO" id="GO:0007165">
    <property type="term" value="P:signal transduction"/>
    <property type="evidence" value="ECO:0007669"/>
    <property type="project" value="InterPro"/>
</dbReference>
<feature type="transmembrane region" description="Helical" evidence="2">
    <location>
        <begin position="284"/>
        <end position="301"/>
    </location>
</feature>
<evidence type="ECO:0000313" key="4">
    <source>
        <dbReference type="EMBL" id="AAR34925.1"/>
    </source>
</evidence>
<evidence type="ECO:0000256" key="1">
    <source>
        <dbReference type="ARBA" id="ARBA00022801"/>
    </source>
</evidence>
<dbReference type="InterPro" id="IPR036457">
    <property type="entry name" value="PPM-type-like_dom_sf"/>
</dbReference>
<dbReference type="AlphaFoldDB" id="Q74CX0"/>
<dbReference type="SMR" id="Q74CX0"/>
<dbReference type="GO" id="GO:0016791">
    <property type="term" value="F:phosphatase activity"/>
    <property type="evidence" value="ECO:0000318"/>
    <property type="project" value="GO_Central"/>
</dbReference>
<dbReference type="InterPro" id="IPR001932">
    <property type="entry name" value="PPM-type_phosphatase-like_dom"/>
</dbReference>
<accession>Q74CX0</accession>
<dbReference type="PATRIC" id="fig|243231.5.peg.1595"/>
<feature type="transmembrane region" description="Helical" evidence="2">
    <location>
        <begin position="313"/>
        <end position="335"/>
    </location>
</feature>
<name>Q74CX0_GEOSL</name>
<dbReference type="InParanoid" id="Q74CX0"/>
<proteinExistence type="predicted"/>
<dbReference type="OrthoDB" id="5496380at2"/>